<reference evidence="1 2" key="1">
    <citation type="submission" date="2020-09" db="EMBL/GenBank/DDBJ databases">
        <title>Genome seq and assembly of Chryseobacterium sp.</title>
        <authorList>
            <person name="Chhetri G."/>
        </authorList>
    </citation>
    <scope>NUCLEOTIDE SEQUENCE [LARGE SCALE GENOMIC DNA]</scope>
    <source>
        <strain evidence="1 2">GCR10</strain>
    </source>
</reference>
<dbReference type="RefSeq" id="WP_191734959.1">
    <property type="nucleotide sequence ID" value="NZ_JACYFS010000001.1"/>
</dbReference>
<keyword evidence="2" id="KW-1185">Reference proteome</keyword>
<protein>
    <submittedName>
        <fullName evidence="1">Uncharacterized protein</fullName>
    </submittedName>
</protein>
<sequence>MSNKKRISKKIREIESKRILRFKIRLNIACVGSSEAVAVLDRVNKILLESILKMNNFQDRIVRACSEYTYGFDVADQIRMNGKTLDFLYEVRKLSGVDDMESKRILADMPEDTRDPLLNLLIVGYELSEAYILVKDTFKF</sequence>
<comment type="caution">
    <text evidence="1">The sequence shown here is derived from an EMBL/GenBank/DDBJ whole genome shotgun (WGS) entry which is preliminary data.</text>
</comment>
<gene>
    <name evidence="1" type="ORF">IC610_01775</name>
</gene>
<evidence type="ECO:0000313" key="1">
    <source>
        <dbReference type="EMBL" id="MBD8081145.1"/>
    </source>
</evidence>
<organism evidence="1 2">
    <name type="scientific">Chryseobacterium caseinilyticum</name>
    <dbReference type="NCBI Taxonomy" id="2771428"/>
    <lineage>
        <taxon>Bacteria</taxon>
        <taxon>Pseudomonadati</taxon>
        <taxon>Bacteroidota</taxon>
        <taxon>Flavobacteriia</taxon>
        <taxon>Flavobacteriales</taxon>
        <taxon>Weeksellaceae</taxon>
        <taxon>Chryseobacterium group</taxon>
        <taxon>Chryseobacterium</taxon>
    </lineage>
</organism>
<accession>A0ABR8Z895</accession>
<dbReference type="Proteomes" id="UP000637299">
    <property type="component" value="Unassembled WGS sequence"/>
</dbReference>
<evidence type="ECO:0000313" key="2">
    <source>
        <dbReference type="Proteomes" id="UP000637299"/>
    </source>
</evidence>
<proteinExistence type="predicted"/>
<dbReference type="EMBL" id="JACYFS010000001">
    <property type="protein sequence ID" value="MBD8081145.1"/>
    <property type="molecule type" value="Genomic_DNA"/>
</dbReference>
<name>A0ABR8Z895_9FLAO</name>